<name>A0A8R1XWI6_ONCVO</name>
<accession>A0A8R1XWI6</accession>
<dbReference type="EnsemblMetazoa" id="OVOC5173.1">
    <property type="protein sequence ID" value="OVOC5173.1"/>
    <property type="gene ID" value="WBGene00241982"/>
</dbReference>
<organism evidence="1 2">
    <name type="scientific">Onchocerca volvulus</name>
    <dbReference type="NCBI Taxonomy" id="6282"/>
    <lineage>
        <taxon>Eukaryota</taxon>
        <taxon>Metazoa</taxon>
        <taxon>Ecdysozoa</taxon>
        <taxon>Nematoda</taxon>
        <taxon>Chromadorea</taxon>
        <taxon>Rhabditida</taxon>
        <taxon>Spirurina</taxon>
        <taxon>Spiruromorpha</taxon>
        <taxon>Filarioidea</taxon>
        <taxon>Onchocercidae</taxon>
        <taxon>Onchocerca</taxon>
    </lineage>
</organism>
<proteinExistence type="predicted"/>
<evidence type="ECO:0000313" key="2">
    <source>
        <dbReference type="Proteomes" id="UP000024404"/>
    </source>
</evidence>
<protein>
    <submittedName>
        <fullName evidence="1">Uncharacterized protein</fullName>
    </submittedName>
</protein>
<keyword evidence="2" id="KW-1185">Reference proteome</keyword>
<reference evidence="2" key="1">
    <citation type="submission" date="2013-10" db="EMBL/GenBank/DDBJ databases">
        <title>Genome sequencing of Onchocerca volvulus.</title>
        <authorList>
            <person name="Cotton J."/>
            <person name="Tsai J."/>
            <person name="Stanley E."/>
            <person name="Tracey A."/>
            <person name="Holroyd N."/>
            <person name="Lustigman S."/>
            <person name="Berriman M."/>
        </authorList>
    </citation>
    <scope>NUCLEOTIDE SEQUENCE</scope>
</reference>
<sequence length="65" mass="7298">MLMLAYGICRIEAIHVRTLFSLIFYAKYCLRNLMDDGASSEMMADLLLVVNCGARRNAPLASITR</sequence>
<dbReference type="Proteomes" id="UP000024404">
    <property type="component" value="Unassembled WGS sequence"/>
</dbReference>
<reference evidence="1" key="2">
    <citation type="submission" date="2022-06" db="UniProtKB">
        <authorList>
            <consortium name="EnsemblMetazoa"/>
        </authorList>
    </citation>
    <scope>IDENTIFICATION</scope>
</reference>
<dbReference type="AlphaFoldDB" id="A0A8R1XWI6"/>
<dbReference type="EMBL" id="CMVM020000149">
    <property type="status" value="NOT_ANNOTATED_CDS"/>
    <property type="molecule type" value="Genomic_DNA"/>
</dbReference>
<evidence type="ECO:0000313" key="1">
    <source>
        <dbReference type="EnsemblMetazoa" id="OVOC5173.1"/>
    </source>
</evidence>